<feature type="domain" description="Antitoxin Xre/MbcA/ParS-like toxin-binding" evidence="1">
    <location>
        <begin position="72"/>
        <end position="103"/>
    </location>
</feature>
<dbReference type="AlphaFoldDB" id="A0A4Y8ZV18"/>
<proteinExistence type="predicted"/>
<dbReference type="RefSeq" id="WP_135083442.1">
    <property type="nucleotide sequence ID" value="NZ_SPDV01000003.1"/>
</dbReference>
<dbReference type="InterPro" id="IPR024467">
    <property type="entry name" value="Xre/MbcA/ParS-like_toxin-bd"/>
</dbReference>
<dbReference type="EMBL" id="SPDV01000003">
    <property type="protein sequence ID" value="TFI59754.1"/>
    <property type="molecule type" value="Genomic_DNA"/>
</dbReference>
<dbReference type="Pfam" id="PF09722">
    <property type="entry name" value="Xre_MbcA_ParS_C"/>
    <property type="match status" value="1"/>
</dbReference>
<keyword evidence="3" id="KW-1185">Reference proteome</keyword>
<dbReference type="OrthoDB" id="117888at2"/>
<evidence type="ECO:0000313" key="3">
    <source>
        <dbReference type="Proteomes" id="UP000298213"/>
    </source>
</evidence>
<accession>A0A4Y8ZV18</accession>
<organism evidence="2 3">
    <name type="scientific">Sphingomonas parva</name>
    <dbReference type="NCBI Taxonomy" id="2555898"/>
    <lineage>
        <taxon>Bacteria</taxon>
        <taxon>Pseudomonadati</taxon>
        <taxon>Pseudomonadota</taxon>
        <taxon>Alphaproteobacteria</taxon>
        <taxon>Sphingomonadales</taxon>
        <taxon>Sphingomonadaceae</taxon>
        <taxon>Sphingomonas</taxon>
    </lineage>
</organism>
<reference evidence="2 3" key="1">
    <citation type="submission" date="2019-03" db="EMBL/GenBank/DDBJ databases">
        <title>Genome sequence of Sphingomonas sp. 17J27-24.</title>
        <authorList>
            <person name="Kim M."/>
            <person name="Maeng S."/>
            <person name="Sathiyaraj S."/>
        </authorList>
    </citation>
    <scope>NUCLEOTIDE SEQUENCE [LARGE SCALE GENOMIC DNA]</scope>
    <source>
        <strain evidence="2 3">17J27-24</strain>
    </source>
</reference>
<comment type="caution">
    <text evidence="2">The sequence shown here is derived from an EMBL/GenBank/DDBJ whole genome shotgun (WGS) entry which is preliminary data.</text>
</comment>
<protein>
    <submittedName>
        <fullName evidence="2">DUF2384 domain-containing protein</fullName>
    </submittedName>
</protein>
<sequence>MSTRQASDGEDISFELVLELWDQVVEDWALDAGECLRLLGYVGDEEGPTGSEIAGVAVRLKLLVELASILSTVLGSDAMVRGWLRTPNAHLAMATPLDRMVSSSDWVRWFIRSLSVVA</sequence>
<dbReference type="Proteomes" id="UP000298213">
    <property type="component" value="Unassembled WGS sequence"/>
</dbReference>
<evidence type="ECO:0000313" key="2">
    <source>
        <dbReference type="EMBL" id="TFI59754.1"/>
    </source>
</evidence>
<evidence type="ECO:0000259" key="1">
    <source>
        <dbReference type="Pfam" id="PF09722"/>
    </source>
</evidence>
<name>A0A4Y8ZV18_9SPHN</name>
<gene>
    <name evidence="2" type="ORF">E2493_02635</name>
</gene>